<dbReference type="EMBL" id="GGEC01075990">
    <property type="protein sequence ID" value="MBX56474.1"/>
    <property type="molecule type" value="Transcribed_RNA"/>
</dbReference>
<dbReference type="AlphaFoldDB" id="A0A2P2PP46"/>
<name>A0A2P2PP46_RHIMU</name>
<reference evidence="1" key="1">
    <citation type="submission" date="2018-02" db="EMBL/GenBank/DDBJ databases">
        <title>Rhizophora mucronata_Transcriptome.</title>
        <authorList>
            <person name="Meera S.P."/>
            <person name="Sreeshan A."/>
            <person name="Augustine A."/>
        </authorList>
    </citation>
    <scope>NUCLEOTIDE SEQUENCE</scope>
    <source>
        <tissue evidence="1">Leaf</tissue>
    </source>
</reference>
<proteinExistence type="predicted"/>
<organism evidence="1">
    <name type="scientific">Rhizophora mucronata</name>
    <name type="common">Asiatic mangrove</name>
    <dbReference type="NCBI Taxonomy" id="61149"/>
    <lineage>
        <taxon>Eukaryota</taxon>
        <taxon>Viridiplantae</taxon>
        <taxon>Streptophyta</taxon>
        <taxon>Embryophyta</taxon>
        <taxon>Tracheophyta</taxon>
        <taxon>Spermatophyta</taxon>
        <taxon>Magnoliopsida</taxon>
        <taxon>eudicotyledons</taxon>
        <taxon>Gunneridae</taxon>
        <taxon>Pentapetalae</taxon>
        <taxon>rosids</taxon>
        <taxon>fabids</taxon>
        <taxon>Malpighiales</taxon>
        <taxon>Rhizophoraceae</taxon>
        <taxon>Rhizophora</taxon>
    </lineage>
</organism>
<protein>
    <submittedName>
        <fullName evidence="1">Uncharacterized protein LOC105637308 isoform X2</fullName>
    </submittedName>
</protein>
<sequence length="41" mass="4633">MPCDLESYCCSGGGGAGRTTWRREGCYHCYCCYSFYPVGHR</sequence>
<evidence type="ECO:0000313" key="1">
    <source>
        <dbReference type="EMBL" id="MBX56474.1"/>
    </source>
</evidence>
<accession>A0A2P2PP46</accession>